<dbReference type="RefSeq" id="WP_248666603.1">
    <property type="nucleotide sequence ID" value="NZ_JALPRX010000034.1"/>
</dbReference>
<gene>
    <name evidence="5" type="ORF">M0638_08805</name>
</gene>
<dbReference type="PROSITE" id="PS00213">
    <property type="entry name" value="LIPOCALIN"/>
    <property type="match status" value="1"/>
</dbReference>
<dbReference type="GO" id="GO:0009279">
    <property type="term" value="C:cell outer membrane"/>
    <property type="evidence" value="ECO:0007669"/>
    <property type="project" value="UniProtKB-SubCell"/>
</dbReference>
<keyword evidence="2 3" id="KW-0449">Lipoprotein</keyword>
<keyword evidence="2" id="KW-0446">Lipid-binding</keyword>
<evidence type="ECO:0000313" key="5">
    <source>
        <dbReference type="EMBL" id="MCK8784477.1"/>
    </source>
</evidence>
<dbReference type="AlphaFoldDB" id="A0A9X1Y7F5"/>
<dbReference type="Proteomes" id="UP001139516">
    <property type="component" value="Unassembled WGS sequence"/>
</dbReference>
<dbReference type="GO" id="GO:0008289">
    <property type="term" value="F:lipid binding"/>
    <property type="evidence" value="ECO:0007669"/>
    <property type="project" value="UniProtKB-UniRule"/>
</dbReference>
<feature type="chain" id="PRO_5041032731" description="Outer membrane lipoprotein Blc" evidence="2">
    <location>
        <begin position="20"/>
        <end position="185"/>
    </location>
</feature>
<proteinExistence type="inferred from homology"/>
<dbReference type="PIRSF" id="PIRSF036893">
    <property type="entry name" value="Lipocalin_ApoD"/>
    <property type="match status" value="1"/>
</dbReference>
<dbReference type="PANTHER" id="PTHR10612">
    <property type="entry name" value="APOLIPOPROTEIN D"/>
    <property type="match status" value="1"/>
</dbReference>
<dbReference type="PANTHER" id="PTHR10612:SF34">
    <property type="entry name" value="APOLIPOPROTEIN D"/>
    <property type="match status" value="1"/>
</dbReference>
<keyword evidence="2" id="KW-0472">Membrane</keyword>
<feature type="lipid moiety-binding region" description="N-palmitoyl cysteine" evidence="3">
    <location>
        <position position="15"/>
    </location>
</feature>
<comment type="similarity">
    <text evidence="1 2">Belongs to the calycin superfamily. Lipocalin family.</text>
</comment>
<protein>
    <recommendedName>
        <fullName evidence="2">Outer membrane lipoprotein Blc</fullName>
    </recommendedName>
</protein>
<dbReference type="InterPro" id="IPR012674">
    <property type="entry name" value="Calycin"/>
</dbReference>
<comment type="function">
    <text evidence="2">Involved in the storage or transport of lipids necessary for membrane maintenance under stressful conditions. Displays a binding preference for lysophospholipids.</text>
</comment>
<accession>A0A9X1Y7F5</accession>
<dbReference type="EMBL" id="JALPRX010000034">
    <property type="protein sequence ID" value="MCK8784477.1"/>
    <property type="molecule type" value="Genomic_DNA"/>
</dbReference>
<dbReference type="Pfam" id="PF08212">
    <property type="entry name" value="Lipocalin_2"/>
    <property type="match status" value="1"/>
</dbReference>
<reference evidence="5" key="1">
    <citation type="submission" date="2022-04" db="EMBL/GenBank/DDBJ databases">
        <title>Roseomonas acroporae sp. nov., isolated from coral Acropora digitifera.</title>
        <authorList>
            <person name="Sun H."/>
        </authorList>
    </citation>
    <scope>NUCLEOTIDE SEQUENCE</scope>
    <source>
        <strain evidence="5">NAR14</strain>
    </source>
</reference>
<dbReference type="GO" id="GO:0006950">
    <property type="term" value="P:response to stress"/>
    <property type="evidence" value="ECO:0007669"/>
    <property type="project" value="UniProtKB-ARBA"/>
</dbReference>
<sequence>MLRRLALLLPLLAACATPADPPRTVARVDLARYLGTWYEVARLPNRFEDADCRDITAEYGLRPDGRIGVVNTCRKPDGRVDRAEGSAYAVEGTNNSRLRVSFFWPFYGDYWVIGLDPDYRWAVVGAPGRDYLWVLSRTPVLPPAEYEAALGVARREGFDLNKLILPAQSATSHADAGRVARDGGA</sequence>
<comment type="subcellular location">
    <subcellularLocation>
        <location evidence="2">Cell outer membrane</location>
    </subcellularLocation>
</comment>
<keyword evidence="2" id="KW-0732">Signal</keyword>
<dbReference type="PROSITE" id="PS51257">
    <property type="entry name" value="PROKAR_LIPOPROTEIN"/>
    <property type="match status" value="1"/>
</dbReference>
<feature type="signal peptide" evidence="2">
    <location>
        <begin position="1"/>
        <end position="19"/>
    </location>
</feature>
<evidence type="ECO:0000256" key="3">
    <source>
        <dbReference type="PIRSR" id="PIRSR036893-52"/>
    </source>
</evidence>
<keyword evidence="3" id="KW-0564">Palmitate</keyword>
<comment type="subunit">
    <text evidence="2">Homodimer.</text>
</comment>
<evidence type="ECO:0000256" key="1">
    <source>
        <dbReference type="ARBA" id="ARBA00006889"/>
    </source>
</evidence>
<dbReference type="InterPro" id="IPR002446">
    <property type="entry name" value="Lipocalin_bac"/>
</dbReference>
<dbReference type="Gene3D" id="2.40.128.20">
    <property type="match status" value="1"/>
</dbReference>
<dbReference type="InterPro" id="IPR000566">
    <property type="entry name" value="Lipocln_cytosolic_FA-bd_dom"/>
</dbReference>
<feature type="domain" description="Lipocalin/cytosolic fatty-acid binding" evidence="4">
    <location>
        <begin position="28"/>
        <end position="168"/>
    </location>
</feature>
<evidence type="ECO:0000313" key="6">
    <source>
        <dbReference type="Proteomes" id="UP001139516"/>
    </source>
</evidence>
<comment type="caution">
    <text evidence="5">The sequence shown here is derived from an EMBL/GenBank/DDBJ whole genome shotgun (WGS) entry which is preliminary data.</text>
</comment>
<name>A0A9X1Y7F5_9PROT</name>
<dbReference type="SUPFAM" id="SSF50814">
    <property type="entry name" value="Lipocalins"/>
    <property type="match status" value="1"/>
</dbReference>
<keyword evidence="2" id="KW-0998">Cell outer membrane</keyword>
<evidence type="ECO:0000259" key="4">
    <source>
        <dbReference type="Pfam" id="PF08212"/>
    </source>
</evidence>
<dbReference type="InterPro" id="IPR047202">
    <property type="entry name" value="Lipocalin_Blc-like_dom"/>
</dbReference>
<dbReference type="InterPro" id="IPR022272">
    <property type="entry name" value="Lipocalin_CS"/>
</dbReference>
<dbReference type="InterPro" id="IPR022271">
    <property type="entry name" value="Lipocalin_ApoD"/>
</dbReference>
<organism evidence="5 6">
    <name type="scientific">Roseomonas acroporae</name>
    <dbReference type="NCBI Taxonomy" id="2937791"/>
    <lineage>
        <taxon>Bacteria</taxon>
        <taxon>Pseudomonadati</taxon>
        <taxon>Pseudomonadota</taxon>
        <taxon>Alphaproteobacteria</taxon>
        <taxon>Acetobacterales</taxon>
        <taxon>Roseomonadaceae</taxon>
        <taxon>Roseomonas</taxon>
    </lineage>
</organism>
<evidence type="ECO:0000256" key="2">
    <source>
        <dbReference type="PIRNR" id="PIRNR036893"/>
    </source>
</evidence>
<feature type="lipid moiety-binding region" description="S-diacylglycerol cysteine" evidence="3">
    <location>
        <position position="15"/>
    </location>
</feature>
<dbReference type="CDD" id="cd19438">
    <property type="entry name" value="lipocalin_Blc-like"/>
    <property type="match status" value="1"/>
</dbReference>
<keyword evidence="6" id="KW-1185">Reference proteome</keyword>
<dbReference type="PRINTS" id="PR01171">
    <property type="entry name" value="BCTLIPOCALIN"/>
</dbReference>